<feature type="compositionally biased region" description="Polar residues" evidence="6">
    <location>
        <begin position="1"/>
        <end position="13"/>
    </location>
</feature>
<evidence type="ECO:0000256" key="6">
    <source>
        <dbReference type="SAM" id="MobiDB-lite"/>
    </source>
</evidence>
<feature type="binding site" evidence="5">
    <location>
        <position position="304"/>
    </location>
    <ligand>
        <name>Fe cation</name>
        <dbReference type="ChEBI" id="CHEBI:24875"/>
        <note>catalytic</note>
    </ligand>
</feature>
<dbReference type="PANTHER" id="PTHR16557">
    <property type="entry name" value="ALKYLATED DNA REPAIR PROTEIN ALKB-RELATED"/>
    <property type="match status" value="1"/>
</dbReference>
<dbReference type="SUPFAM" id="SSF51197">
    <property type="entry name" value="Clavaminate synthase-like"/>
    <property type="match status" value="1"/>
</dbReference>
<dbReference type="InterPro" id="IPR027450">
    <property type="entry name" value="AlkB-like"/>
</dbReference>
<dbReference type="GO" id="GO:0005634">
    <property type="term" value="C:nucleus"/>
    <property type="evidence" value="ECO:0007669"/>
    <property type="project" value="TreeGrafter"/>
</dbReference>
<dbReference type="Pfam" id="PF13532">
    <property type="entry name" value="2OG-FeII_Oxy_2"/>
    <property type="match status" value="1"/>
</dbReference>
<evidence type="ECO:0000259" key="7">
    <source>
        <dbReference type="PROSITE" id="PS51471"/>
    </source>
</evidence>
<dbReference type="STRING" id="38488.A0A4Y8D582"/>
<proteinExistence type="predicted"/>
<dbReference type="Gene3D" id="2.60.120.590">
    <property type="entry name" value="Alpha-ketoglutarate-dependent dioxygenase AlkB-like"/>
    <property type="match status" value="1"/>
</dbReference>
<accession>A0A4Y8D582</accession>
<organism evidence="8 9">
    <name type="scientific">Botryotinia calthae</name>
    <dbReference type="NCBI Taxonomy" id="38488"/>
    <lineage>
        <taxon>Eukaryota</taxon>
        <taxon>Fungi</taxon>
        <taxon>Dikarya</taxon>
        <taxon>Ascomycota</taxon>
        <taxon>Pezizomycotina</taxon>
        <taxon>Leotiomycetes</taxon>
        <taxon>Helotiales</taxon>
        <taxon>Sclerotiniaceae</taxon>
        <taxon>Botryotinia</taxon>
    </lineage>
</organism>
<feature type="region of interest" description="Disordered" evidence="6">
    <location>
        <begin position="1"/>
        <end position="25"/>
    </location>
</feature>
<evidence type="ECO:0000256" key="4">
    <source>
        <dbReference type="ARBA" id="ARBA00023004"/>
    </source>
</evidence>
<keyword evidence="1 5" id="KW-0479">Metal-binding</keyword>
<evidence type="ECO:0000256" key="1">
    <source>
        <dbReference type="ARBA" id="ARBA00022723"/>
    </source>
</evidence>
<dbReference type="InterPro" id="IPR004574">
    <property type="entry name" value="Alkb"/>
</dbReference>
<protein>
    <recommendedName>
        <fullName evidence="7">Fe2OG dioxygenase domain-containing protein</fullName>
    </recommendedName>
</protein>
<comment type="cofactor">
    <cofactor evidence="5">
        <name>Fe(2+)</name>
        <dbReference type="ChEBI" id="CHEBI:29033"/>
    </cofactor>
    <text evidence="5">Binds 1 Fe(2+) ion per subunit.</text>
</comment>
<sequence>MGNTLPDQTTTPTAKMEQKELHQSAPRHLKEAFKLCKQTTYTTTEDSPSIAGVIDLETLPIEARNIAFQDFMNATPSNTSQKSCSTGSLNHQLPLSRSQLEGSSYGSEIIPGLMVFPSLIPPEIQKELIRRIVHRDLIEPKHMTNLHAHYDVEFPPCEIASVESIVARPKDPIVHPKALNYLEVMTKKLRWITLGGQYDWTNKVYPEGEPPEFPSDIANLVEELFPDMEPQAAIVNFYSPKDTLQLHRDGAESVDRGLVSISLGCDCIFMIALDNPISENDHLVLRLRSGDVLYMQEDSRFAWHGVPKIIPGTCPDYLADLELDIKKFPHFMTDKRINLNVRQVRERKLDR</sequence>
<comment type="caution">
    <text evidence="8">The sequence shown here is derived from an EMBL/GenBank/DDBJ whole genome shotgun (WGS) entry which is preliminary data.</text>
</comment>
<dbReference type="GO" id="GO:0046872">
    <property type="term" value="F:metal ion binding"/>
    <property type="evidence" value="ECO:0007669"/>
    <property type="project" value="UniProtKB-KW"/>
</dbReference>
<reference evidence="8 9" key="1">
    <citation type="submission" date="2017-11" db="EMBL/GenBank/DDBJ databases">
        <title>Comparative genomics of Botrytis spp.</title>
        <authorList>
            <person name="Valero-Jimenez C.A."/>
            <person name="Tapia P."/>
            <person name="Veloso J."/>
            <person name="Silva-Moreno E."/>
            <person name="Staats M."/>
            <person name="Valdes J.H."/>
            <person name="Van Kan J.A.L."/>
        </authorList>
    </citation>
    <scope>NUCLEOTIDE SEQUENCE [LARGE SCALE GENOMIC DNA]</scope>
    <source>
        <strain evidence="8 9">MUCL2830</strain>
    </source>
</reference>
<evidence type="ECO:0000256" key="5">
    <source>
        <dbReference type="PIRSR" id="PIRSR604574-2"/>
    </source>
</evidence>
<evidence type="ECO:0000256" key="2">
    <source>
        <dbReference type="ARBA" id="ARBA00022964"/>
    </source>
</evidence>
<dbReference type="InterPro" id="IPR037151">
    <property type="entry name" value="AlkB-like_sf"/>
</dbReference>
<feature type="domain" description="Fe2OG dioxygenase" evidence="7">
    <location>
        <begin position="229"/>
        <end position="345"/>
    </location>
</feature>
<dbReference type="InterPro" id="IPR005123">
    <property type="entry name" value="Oxoglu/Fe-dep_dioxygenase_dom"/>
</dbReference>
<dbReference type="Proteomes" id="UP000297299">
    <property type="component" value="Unassembled WGS sequence"/>
</dbReference>
<keyword evidence="2" id="KW-0223">Dioxygenase</keyword>
<dbReference type="OrthoDB" id="6614653at2759"/>
<evidence type="ECO:0000256" key="3">
    <source>
        <dbReference type="ARBA" id="ARBA00023002"/>
    </source>
</evidence>
<feature type="binding site" evidence="5">
    <location>
        <position position="249"/>
    </location>
    <ligand>
        <name>Fe cation</name>
        <dbReference type="ChEBI" id="CHEBI:24875"/>
        <note>catalytic</note>
    </ligand>
</feature>
<evidence type="ECO:0000313" key="8">
    <source>
        <dbReference type="EMBL" id="TEY70095.1"/>
    </source>
</evidence>
<feature type="compositionally biased region" description="Basic and acidic residues" evidence="6">
    <location>
        <begin position="16"/>
        <end position="25"/>
    </location>
</feature>
<keyword evidence="3" id="KW-0560">Oxidoreductase</keyword>
<evidence type="ECO:0000313" key="9">
    <source>
        <dbReference type="Proteomes" id="UP000297299"/>
    </source>
</evidence>
<dbReference type="GO" id="GO:0005737">
    <property type="term" value="C:cytoplasm"/>
    <property type="evidence" value="ECO:0007669"/>
    <property type="project" value="TreeGrafter"/>
</dbReference>
<dbReference type="PANTHER" id="PTHR16557:SF2">
    <property type="entry name" value="NUCLEIC ACID DIOXYGENASE ALKBH1"/>
    <property type="match status" value="1"/>
</dbReference>
<dbReference type="EMBL" id="PHWZ01000111">
    <property type="protein sequence ID" value="TEY70095.1"/>
    <property type="molecule type" value="Genomic_DNA"/>
</dbReference>
<dbReference type="GO" id="GO:0051213">
    <property type="term" value="F:dioxygenase activity"/>
    <property type="evidence" value="ECO:0007669"/>
    <property type="project" value="UniProtKB-KW"/>
</dbReference>
<name>A0A4Y8D582_9HELO</name>
<gene>
    <name evidence="8" type="ORF">BOTCAL_0111g00130</name>
</gene>
<feature type="binding site" evidence="5">
    <location>
        <position position="247"/>
    </location>
    <ligand>
        <name>Fe cation</name>
        <dbReference type="ChEBI" id="CHEBI:24875"/>
        <note>catalytic</note>
    </ligand>
</feature>
<dbReference type="PROSITE" id="PS51471">
    <property type="entry name" value="FE2OG_OXY"/>
    <property type="match status" value="1"/>
</dbReference>
<dbReference type="AlphaFoldDB" id="A0A4Y8D582"/>
<keyword evidence="4 5" id="KW-0408">Iron</keyword>
<keyword evidence="9" id="KW-1185">Reference proteome</keyword>